<comment type="similarity">
    <text evidence="4">Belongs to the cyclin family.</text>
</comment>
<keyword evidence="1" id="KW-0132">Cell division</keyword>
<dbReference type="Proteomes" id="UP000820818">
    <property type="component" value="Linkage Group LG7"/>
</dbReference>
<dbReference type="SMART" id="SM00385">
    <property type="entry name" value="CYCLIN"/>
    <property type="match status" value="1"/>
</dbReference>
<dbReference type="InterPro" id="IPR039361">
    <property type="entry name" value="Cyclin"/>
</dbReference>
<dbReference type="PANTHER" id="PTHR10177">
    <property type="entry name" value="CYCLINS"/>
    <property type="match status" value="1"/>
</dbReference>
<dbReference type="InterPro" id="IPR048258">
    <property type="entry name" value="Cyclins_cyclin-box"/>
</dbReference>
<keyword evidence="5" id="KW-1133">Transmembrane helix</keyword>
<dbReference type="FunFam" id="1.10.472.10:FF:000003">
    <property type="entry name" value="G1/S-specific cyclin-D2"/>
    <property type="match status" value="1"/>
</dbReference>
<dbReference type="EMBL" id="WJBH02000007">
    <property type="protein sequence ID" value="KAI9555427.1"/>
    <property type="molecule type" value="Genomic_DNA"/>
</dbReference>
<dbReference type="SUPFAM" id="SSF47954">
    <property type="entry name" value="Cyclin-like"/>
    <property type="match status" value="1"/>
</dbReference>
<proteinExistence type="inferred from homology"/>
<accession>A0AAD5KN05</accession>
<dbReference type="PROSITE" id="PS00292">
    <property type="entry name" value="CYCLINS"/>
    <property type="match status" value="1"/>
</dbReference>
<dbReference type="InterPro" id="IPR006671">
    <property type="entry name" value="Cyclin_N"/>
</dbReference>
<feature type="domain" description="Cyclin-like" evidence="6">
    <location>
        <begin position="64"/>
        <end position="153"/>
    </location>
</feature>
<dbReference type="AlphaFoldDB" id="A0AAD5KN05"/>
<name>A0AAD5KN05_9CRUS</name>
<evidence type="ECO:0000256" key="2">
    <source>
        <dbReference type="ARBA" id="ARBA00023127"/>
    </source>
</evidence>
<dbReference type="GO" id="GO:0051301">
    <property type="term" value="P:cell division"/>
    <property type="evidence" value="ECO:0007669"/>
    <property type="project" value="UniProtKB-KW"/>
</dbReference>
<dbReference type="GO" id="GO:0000278">
    <property type="term" value="P:mitotic cell cycle"/>
    <property type="evidence" value="ECO:0007669"/>
    <property type="project" value="UniProtKB-ARBA"/>
</dbReference>
<sequence>MEDLFCCEARVDFECRAYADPVLLKDGRVLHNLLSSEERHVLSSSYFDCVQSELKPHMRKIVTEWMLEVCEEQQCQPDVYWLAVNYMDRFLSVSPITKSRLQLLGAVCLFLASKLKETSPLTADKLVLYTDRSINFDELWVKRIYVISFTIFFWATKALVLPKRWLRRFSKKKPLTLVDSFVHFLFLPPTLIEKLNGPWRVKETISQ</sequence>
<evidence type="ECO:0000259" key="6">
    <source>
        <dbReference type="SMART" id="SM00385"/>
    </source>
</evidence>
<comment type="caution">
    <text evidence="7">The sequence shown here is derived from an EMBL/GenBank/DDBJ whole genome shotgun (WGS) entry which is preliminary data.</text>
</comment>
<protein>
    <submittedName>
        <fullName evidence="7">G1/S-specific cyclin-D3</fullName>
    </submittedName>
</protein>
<dbReference type="Gene3D" id="1.10.472.10">
    <property type="entry name" value="Cyclin-like"/>
    <property type="match status" value="2"/>
</dbReference>
<evidence type="ECO:0000313" key="7">
    <source>
        <dbReference type="EMBL" id="KAI9555427.1"/>
    </source>
</evidence>
<evidence type="ECO:0000256" key="1">
    <source>
        <dbReference type="ARBA" id="ARBA00022618"/>
    </source>
</evidence>
<evidence type="ECO:0000256" key="3">
    <source>
        <dbReference type="ARBA" id="ARBA00023306"/>
    </source>
</evidence>
<keyword evidence="2 4" id="KW-0195">Cyclin</keyword>
<dbReference type="Pfam" id="PF00134">
    <property type="entry name" value="Cyclin_N"/>
    <property type="match status" value="1"/>
</dbReference>
<keyword evidence="3" id="KW-0131">Cell cycle</keyword>
<evidence type="ECO:0000256" key="5">
    <source>
        <dbReference type="SAM" id="Phobius"/>
    </source>
</evidence>
<organism evidence="7 8">
    <name type="scientific">Daphnia sinensis</name>
    <dbReference type="NCBI Taxonomy" id="1820382"/>
    <lineage>
        <taxon>Eukaryota</taxon>
        <taxon>Metazoa</taxon>
        <taxon>Ecdysozoa</taxon>
        <taxon>Arthropoda</taxon>
        <taxon>Crustacea</taxon>
        <taxon>Branchiopoda</taxon>
        <taxon>Diplostraca</taxon>
        <taxon>Cladocera</taxon>
        <taxon>Anomopoda</taxon>
        <taxon>Daphniidae</taxon>
        <taxon>Daphnia</taxon>
        <taxon>Daphnia similis group</taxon>
    </lineage>
</organism>
<keyword evidence="5" id="KW-0472">Membrane</keyword>
<evidence type="ECO:0000256" key="4">
    <source>
        <dbReference type="RuleBase" id="RU000383"/>
    </source>
</evidence>
<keyword evidence="5" id="KW-0812">Transmembrane</keyword>
<gene>
    <name evidence="7" type="ORF">GHT06_017942</name>
</gene>
<feature type="transmembrane region" description="Helical" evidence="5">
    <location>
        <begin position="144"/>
        <end position="162"/>
    </location>
</feature>
<reference evidence="7 8" key="1">
    <citation type="submission" date="2022-05" db="EMBL/GenBank/DDBJ databases">
        <title>A multi-omics perspective on studying reproductive biology in Daphnia sinensis.</title>
        <authorList>
            <person name="Jia J."/>
        </authorList>
    </citation>
    <scope>NUCLEOTIDE SEQUENCE [LARGE SCALE GENOMIC DNA]</scope>
    <source>
        <strain evidence="7 8">WSL</strain>
    </source>
</reference>
<keyword evidence="8" id="KW-1185">Reference proteome</keyword>
<evidence type="ECO:0000313" key="8">
    <source>
        <dbReference type="Proteomes" id="UP000820818"/>
    </source>
</evidence>
<dbReference type="InterPro" id="IPR013763">
    <property type="entry name" value="Cyclin-like_dom"/>
</dbReference>
<dbReference type="InterPro" id="IPR036915">
    <property type="entry name" value="Cyclin-like_sf"/>
</dbReference>